<name>A0A1I7Y093_9BILA</name>
<evidence type="ECO:0000313" key="2">
    <source>
        <dbReference type="WBParaSite" id="L893_g11422.t1"/>
    </source>
</evidence>
<dbReference type="AlphaFoldDB" id="A0A1I7Y093"/>
<organism evidence="1 2">
    <name type="scientific">Steinernema glaseri</name>
    <dbReference type="NCBI Taxonomy" id="37863"/>
    <lineage>
        <taxon>Eukaryota</taxon>
        <taxon>Metazoa</taxon>
        <taxon>Ecdysozoa</taxon>
        <taxon>Nematoda</taxon>
        <taxon>Chromadorea</taxon>
        <taxon>Rhabditida</taxon>
        <taxon>Tylenchina</taxon>
        <taxon>Panagrolaimomorpha</taxon>
        <taxon>Strongyloidoidea</taxon>
        <taxon>Steinernematidae</taxon>
        <taxon>Steinernema</taxon>
    </lineage>
</organism>
<proteinExistence type="predicted"/>
<dbReference type="WBParaSite" id="L893_g11422.t1">
    <property type="protein sequence ID" value="L893_g11422.t1"/>
    <property type="gene ID" value="L893_g11422"/>
</dbReference>
<evidence type="ECO:0000313" key="1">
    <source>
        <dbReference type="Proteomes" id="UP000095287"/>
    </source>
</evidence>
<reference evidence="2" key="1">
    <citation type="submission" date="2016-11" db="UniProtKB">
        <authorList>
            <consortium name="WormBaseParasite"/>
        </authorList>
    </citation>
    <scope>IDENTIFICATION</scope>
</reference>
<dbReference type="Proteomes" id="UP000095287">
    <property type="component" value="Unplaced"/>
</dbReference>
<sequence length="142" mass="16364">MMTQQLQMPLTTLLFGLIGEPRYHVVGYDVPFRLIPGVFDSSVSLHIVRQRKVRPLMKRARLASGTGRQLRSGVRVVKEFDSKSNGLCPRSFQFFLLCERKQLVLCEHCSWSHDDVFDSAQKMRESRCVVNAKYSYMVCSQC</sequence>
<keyword evidence="1" id="KW-1185">Reference proteome</keyword>
<protein>
    <submittedName>
        <fullName evidence="2">B box-type domain-containing protein</fullName>
    </submittedName>
</protein>
<accession>A0A1I7Y093</accession>